<dbReference type="Proteomes" id="UP000077248">
    <property type="component" value="Unassembled WGS sequence"/>
</dbReference>
<accession>A0A177E152</accession>
<dbReference type="GeneID" id="29116575"/>
<evidence type="ECO:0000313" key="2">
    <source>
        <dbReference type="Proteomes" id="UP000077248"/>
    </source>
</evidence>
<dbReference type="EMBL" id="KV441469">
    <property type="protein sequence ID" value="OAG25713.1"/>
    <property type="molecule type" value="Genomic_DNA"/>
</dbReference>
<gene>
    <name evidence="1" type="ORF">CC77DRAFT_2775</name>
</gene>
<organism evidence="1 2">
    <name type="scientific">Alternaria alternata</name>
    <name type="common">Alternaria rot fungus</name>
    <name type="synonym">Torula alternata</name>
    <dbReference type="NCBI Taxonomy" id="5599"/>
    <lineage>
        <taxon>Eukaryota</taxon>
        <taxon>Fungi</taxon>
        <taxon>Dikarya</taxon>
        <taxon>Ascomycota</taxon>
        <taxon>Pezizomycotina</taxon>
        <taxon>Dothideomycetes</taxon>
        <taxon>Pleosporomycetidae</taxon>
        <taxon>Pleosporales</taxon>
        <taxon>Pleosporineae</taxon>
        <taxon>Pleosporaceae</taxon>
        <taxon>Alternaria</taxon>
        <taxon>Alternaria sect. Alternaria</taxon>
        <taxon>Alternaria alternata complex</taxon>
    </lineage>
</organism>
<protein>
    <submittedName>
        <fullName evidence="1">Uncharacterized protein</fullName>
    </submittedName>
</protein>
<evidence type="ECO:0000313" key="1">
    <source>
        <dbReference type="EMBL" id="OAG25713.1"/>
    </source>
</evidence>
<dbReference type="AlphaFoldDB" id="A0A177E152"/>
<proteinExistence type="predicted"/>
<keyword evidence="2" id="KW-1185">Reference proteome</keyword>
<dbReference type="RefSeq" id="XP_018391134.1">
    <property type="nucleotide sequence ID" value="XM_018530981.1"/>
</dbReference>
<sequence>MPSFPSSTISSCSLSLHLSHLRYAAANSQSICTWGCQTFDNISAQPKRSDGPTACHTYAGVKDEGKLSPTDCKEQSLHCFL</sequence>
<dbReference type="VEuPathDB" id="FungiDB:CC77DRAFT_2775"/>
<name>A0A177E152_ALTAL</name>
<reference evidence="1 2" key="1">
    <citation type="submission" date="2016-05" db="EMBL/GenBank/DDBJ databases">
        <title>Comparative analysis of secretome profiles of manganese(II)-oxidizing ascomycete fungi.</title>
        <authorList>
            <consortium name="DOE Joint Genome Institute"/>
            <person name="Zeiner C.A."/>
            <person name="Purvine S.O."/>
            <person name="Zink E.M."/>
            <person name="Wu S."/>
            <person name="Pasa-Tolic L."/>
            <person name="Chaput D.L."/>
            <person name="Haridas S."/>
            <person name="Grigoriev I.V."/>
            <person name="Santelli C.M."/>
            <person name="Hansel C.M."/>
        </authorList>
    </citation>
    <scope>NUCLEOTIDE SEQUENCE [LARGE SCALE GENOMIC DNA]</scope>
    <source>
        <strain evidence="1 2">SRC1lrK2f</strain>
    </source>
</reference>
<dbReference type="KEGG" id="aalt:CC77DRAFT_2775"/>